<feature type="transmembrane region" description="Helical" evidence="8">
    <location>
        <begin position="216"/>
        <end position="238"/>
    </location>
</feature>
<feature type="transmembrane region" description="Helical" evidence="8">
    <location>
        <begin position="421"/>
        <end position="439"/>
    </location>
</feature>
<organism evidence="10">
    <name type="scientific">Thermoleptolyngbya oregonensis NK1-22</name>
    <dbReference type="NCBI Taxonomy" id="2547457"/>
    <lineage>
        <taxon>Bacteria</taxon>
        <taxon>Bacillati</taxon>
        <taxon>Cyanobacteriota</taxon>
        <taxon>Cyanophyceae</taxon>
        <taxon>Oculatellales</taxon>
        <taxon>Oculatellaceae</taxon>
        <taxon>Thermoleptolyngbya</taxon>
    </lineage>
</organism>
<gene>
    <name evidence="10" type="ORF">HNI00_02695</name>
</gene>
<keyword evidence="6 8" id="KW-0472">Membrane</keyword>
<dbReference type="RefSeq" id="WP_316790451.1">
    <property type="nucleotide sequence ID" value="NZ_CP053540.1"/>
</dbReference>
<feature type="compositionally biased region" description="Polar residues" evidence="7">
    <location>
        <begin position="34"/>
        <end position="60"/>
    </location>
</feature>
<dbReference type="InterPro" id="IPR036259">
    <property type="entry name" value="MFS_trans_sf"/>
</dbReference>
<proteinExistence type="predicted"/>
<feature type="transmembrane region" description="Helical" evidence="8">
    <location>
        <begin position="387"/>
        <end position="409"/>
    </location>
</feature>
<feature type="transmembrane region" description="Helical" evidence="8">
    <location>
        <begin position="250"/>
        <end position="270"/>
    </location>
</feature>
<dbReference type="Gene3D" id="1.20.1250.20">
    <property type="entry name" value="MFS general substrate transporter like domains"/>
    <property type="match status" value="1"/>
</dbReference>
<keyword evidence="4 8" id="KW-0812">Transmembrane</keyword>
<evidence type="ECO:0000256" key="2">
    <source>
        <dbReference type="ARBA" id="ARBA00022448"/>
    </source>
</evidence>
<feature type="transmembrane region" description="Helical" evidence="8">
    <location>
        <begin position="186"/>
        <end position="209"/>
    </location>
</feature>
<evidence type="ECO:0000256" key="3">
    <source>
        <dbReference type="ARBA" id="ARBA00022475"/>
    </source>
</evidence>
<feature type="transmembrane region" description="Helical" evidence="8">
    <location>
        <begin position="451"/>
        <end position="470"/>
    </location>
</feature>
<dbReference type="PROSITE" id="PS50850">
    <property type="entry name" value="MFS"/>
    <property type="match status" value="1"/>
</dbReference>
<sequence length="572" mass="60354">MQRIDPDLVPLRMIAPDQAGDRPQPPTTAERHSPNSYRGQVGQWESSTPDDPSPLQNTAAKNGKLPENGQSSQNGKASDTPDLALPDPSAASLLETSPEPSGHQVDEPAKPGAANIHAGKSTGDDSQDSDTPESERGFLPVLRNRNFLALWSGQVFSQLADKVYLVLMIMLITSRFQSAGQTVSGWVSSVMVAFTIPAVLFGSVAGVFVDHWSKKAVLVATNLLRGGLVLVLPPLLWISQGWSPLAGIPVGFLALLSVTFLVSTLTQFFAPAEQAAIPMLVERKHLLSANSLYTTTMMASVIVGFAVGEPLLALADGAIAHVAAQFGLTLDIGKELIVGLSYALAGLLLLLIQPHETIDQSKDDLPPVWENIRDGLRYLKQQRRVRAALIQLIVLFSIFAALAVLAVRLAEVMPAIKSSQFGFLLAAGGVGMALGAVTLGHSGTRLRRHRLSLYGALGMGAALAALSFFTQQLVPTLLLLVLFGACAAIVAIPLQTVIQEETPEEMRGKVFGLQNNAVNIALSLPLALAGVAETLLGLRVVFLGLAAVAIAAGVLTQSVGGSDPATVSQTIK</sequence>
<feature type="transmembrane region" description="Helical" evidence="8">
    <location>
        <begin position="536"/>
        <end position="555"/>
    </location>
</feature>
<evidence type="ECO:0000256" key="6">
    <source>
        <dbReference type="ARBA" id="ARBA00023136"/>
    </source>
</evidence>
<evidence type="ECO:0000256" key="1">
    <source>
        <dbReference type="ARBA" id="ARBA00004651"/>
    </source>
</evidence>
<dbReference type="InterPro" id="IPR011701">
    <property type="entry name" value="MFS"/>
</dbReference>
<feature type="compositionally biased region" description="Low complexity" evidence="7">
    <location>
        <begin position="77"/>
        <end position="94"/>
    </location>
</feature>
<feature type="transmembrane region" description="Helical" evidence="8">
    <location>
        <begin position="510"/>
        <end position="530"/>
    </location>
</feature>
<keyword evidence="5 8" id="KW-1133">Transmembrane helix</keyword>
<dbReference type="KEGG" id="tog:HNI00_02695"/>
<evidence type="ECO:0000256" key="7">
    <source>
        <dbReference type="SAM" id="MobiDB-lite"/>
    </source>
</evidence>
<feature type="transmembrane region" description="Helical" evidence="8">
    <location>
        <begin position="291"/>
        <end position="312"/>
    </location>
</feature>
<comment type="subcellular location">
    <subcellularLocation>
        <location evidence="1">Cell membrane</location>
        <topology evidence="1">Multi-pass membrane protein</topology>
    </subcellularLocation>
</comment>
<reference evidence="10" key="1">
    <citation type="submission" date="2020-05" db="EMBL/GenBank/DDBJ databases">
        <authorList>
            <person name="Zhu T."/>
            <person name="Keshari N."/>
            <person name="Lu X."/>
        </authorList>
    </citation>
    <scope>NUCLEOTIDE SEQUENCE</scope>
    <source>
        <strain evidence="10">NK1-22</strain>
    </source>
</reference>
<evidence type="ECO:0000256" key="5">
    <source>
        <dbReference type="ARBA" id="ARBA00022989"/>
    </source>
</evidence>
<dbReference type="GO" id="GO:0022857">
    <property type="term" value="F:transmembrane transporter activity"/>
    <property type="evidence" value="ECO:0007669"/>
    <property type="project" value="InterPro"/>
</dbReference>
<dbReference type="PANTHER" id="PTHR43266">
    <property type="entry name" value="MACROLIDE-EFFLUX PROTEIN"/>
    <property type="match status" value="1"/>
</dbReference>
<dbReference type="GO" id="GO:0005886">
    <property type="term" value="C:plasma membrane"/>
    <property type="evidence" value="ECO:0007669"/>
    <property type="project" value="UniProtKB-SubCell"/>
</dbReference>
<dbReference type="SUPFAM" id="SSF103473">
    <property type="entry name" value="MFS general substrate transporter"/>
    <property type="match status" value="1"/>
</dbReference>
<evidence type="ECO:0000256" key="8">
    <source>
        <dbReference type="SAM" id="Phobius"/>
    </source>
</evidence>
<dbReference type="PANTHER" id="PTHR43266:SF2">
    <property type="entry name" value="MAJOR FACILITATOR SUPERFAMILY (MFS) PROFILE DOMAIN-CONTAINING PROTEIN"/>
    <property type="match status" value="1"/>
</dbReference>
<evidence type="ECO:0000259" key="9">
    <source>
        <dbReference type="PROSITE" id="PS50850"/>
    </source>
</evidence>
<name>A0AA96Y0Z2_9CYAN</name>
<feature type="domain" description="Major facilitator superfamily (MFS) profile" evidence="9">
    <location>
        <begin position="383"/>
        <end position="572"/>
    </location>
</feature>
<feature type="transmembrane region" description="Helical" evidence="8">
    <location>
        <begin position="332"/>
        <end position="352"/>
    </location>
</feature>
<dbReference type="EMBL" id="CP053540">
    <property type="protein sequence ID" value="WOB42197.1"/>
    <property type="molecule type" value="Genomic_DNA"/>
</dbReference>
<feature type="transmembrane region" description="Helical" evidence="8">
    <location>
        <begin position="476"/>
        <end position="498"/>
    </location>
</feature>
<protein>
    <submittedName>
        <fullName evidence="10">MFS transporter</fullName>
    </submittedName>
</protein>
<accession>A0AA96Y0Z2</accession>
<feature type="region of interest" description="Disordered" evidence="7">
    <location>
        <begin position="1"/>
        <end position="136"/>
    </location>
</feature>
<dbReference type="Pfam" id="PF07690">
    <property type="entry name" value="MFS_1"/>
    <property type="match status" value="1"/>
</dbReference>
<dbReference type="CDD" id="cd06173">
    <property type="entry name" value="MFS_MefA_like"/>
    <property type="match status" value="1"/>
</dbReference>
<dbReference type="InterPro" id="IPR020846">
    <property type="entry name" value="MFS_dom"/>
</dbReference>
<evidence type="ECO:0000313" key="10">
    <source>
        <dbReference type="EMBL" id="WOB42197.1"/>
    </source>
</evidence>
<keyword evidence="2" id="KW-0813">Transport</keyword>
<dbReference type="AlphaFoldDB" id="A0AA96Y0Z2"/>
<keyword evidence="3" id="KW-1003">Cell membrane</keyword>
<evidence type="ECO:0000256" key="4">
    <source>
        <dbReference type="ARBA" id="ARBA00022692"/>
    </source>
</evidence>